<dbReference type="SUPFAM" id="SSF103473">
    <property type="entry name" value="MFS general substrate transporter"/>
    <property type="match status" value="1"/>
</dbReference>
<dbReference type="InterPro" id="IPR020846">
    <property type="entry name" value="MFS_dom"/>
</dbReference>
<dbReference type="InterPro" id="IPR011701">
    <property type="entry name" value="MFS"/>
</dbReference>
<dbReference type="GO" id="GO:0042908">
    <property type="term" value="P:xenobiotic transport"/>
    <property type="evidence" value="ECO:0007669"/>
    <property type="project" value="UniProtKB-ARBA"/>
</dbReference>
<dbReference type="EMBL" id="KV453925">
    <property type="protein sequence ID" value="ODV75836.1"/>
    <property type="molecule type" value="Genomic_DNA"/>
</dbReference>
<evidence type="ECO:0000256" key="2">
    <source>
        <dbReference type="ARBA" id="ARBA00022692"/>
    </source>
</evidence>
<evidence type="ECO:0000313" key="7">
    <source>
        <dbReference type="EMBL" id="ODV75836.1"/>
    </source>
</evidence>
<proteinExistence type="predicted"/>
<evidence type="ECO:0000256" key="3">
    <source>
        <dbReference type="ARBA" id="ARBA00022989"/>
    </source>
</evidence>
<dbReference type="GO" id="GO:0005886">
    <property type="term" value="C:plasma membrane"/>
    <property type="evidence" value="ECO:0007669"/>
    <property type="project" value="TreeGrafter"/>
</dbReference>
<organism evidence="7 8">
    <name type="scientific">Cyberlindnera jadinii (strain ATCC 18201 / CBS 1600 / BCRC 20928 / JCM 3617 / NBRC 0987 / NRRL Y-1542)</name>
    <name type="common">Torula yeast</name>
    <name type="synonym">Candida utilis</name>
    <dbReference type="NCBI Taxonomy" id="983966"/>
    <lineage>
        <taxon>Eukaryota</taxon>
        <taxon>Fungi</taxon>
        <taxon>Dikarya</taxon>
        <taxon>Ascomycota</taxon>
        <taxon>Saccharomycotina</taxon>
        <taxon>Saccharomycetes</taxon>
        <taxon>Phaffomycetales</taxon>
        <taxon>Phaffomycetaceae</taxon>
        <taxon>Cyberlindnera</taxon>
    </lineage>
</organism>
<feature type="transmembrane region" description="Helical" evidence="5">
    <location>
        <begin position="166"/>
        <end position="187"/>
    </location>
</feature>
<feature type="transmembrane region" description="Helical" evidence="5">
    <location>
        <begin position="408"/>
        <end position="432"/>
    </location>
</feature>
<feature type="transmembrane region" description="Helical" evidence="5">
    <location>
        <begin position="381"/>
        <end position="402"/>
    </location>
</feature>
<comment type="subcellular location">
    <subcellularLocation>
        <location evidence="1">Membrane</location>
        <topology evidence="1">Multi-pass membrane protein</topology>
    </subcellularLocation>
</comment>
<keyword evidence="4 5" id="KW-0472">Membrane</keyword>
<evidence type="ECO:0000256" key="5">
    <source>
        <dbReference type="SAM" id="Phobius"/>
    </source>
</evidence>
<keyword evidence="8" id="KW-1185">Reference proteome</keyword>
<dbReference type="OMA" id="HELQAPM"/>
<evidence type="ECO:0000313" key="8">
    <source>
        <dbReference type="Proteomes" id="UP000094389"/>
    </source>
</evidence>
<feature type="transmembrane region" description="Helical" evidence="5">
    <location>
        <begin position="474"/>
        <end position="494"/>
    </location>
</feature>
<reference evidence="7 8" key="1">
    <citation type="journal article" date="2016" name="Proc. Natl. Acad. Sci. U.S.A.">
        <title>Comparative genomics of biotechnologically important yeasts.</title>
        <authorList>
            <person name="Riley R."/>
            <person name="Haridas S."/>
            <person name="Wolfe K.H."/>
            <person name="Lopes M.R."/>
            <person name="Hittinger C.T."/>
            <person name="Goeker M."/>
            <person name="Salamov A.A."/>
            <person name="Wisecaver J.H."/>
            <person name="Long T.M."/>
            <person name="Calvey C.H."/>
            <person name="Aerts A.L."/>
            <person name="Barry K.W."/>
            <person name="Choi C."/>
            <person name="Clum A."/>
            <person name="Coughlan A.Y."/>
            <person name="Deshpande S."/>
            <person name="Douglass A.P."/>
            <person name="Hanson S.J."/>
            <person name="Klenk H.-P."/>
            <person name="LaButti K.M."/>
            <person name="Lapidus A."/>
            <person name="Lindquist E.A."/>
            <person name="Lipzen A.M."/>
            <person name="Meier-Kolthoff J.P."/>
            <person name="Ohm R.A."/>
            <person name="Otillar R.P."/>
            <person name="Pangilinan J.L."/>
            <person name="Peng Y."/>
            <person name="Rokas A."/>
            <person name="Rosa C.A."/>
            <person name="Scheuner C."/>
            <person name="Sibirny A.A."/>
            <person name="Slot J.C."/>
            <person name="Stielow J.B."/>
            <person name="Sun H."/>
            <person name="Kurtzman C.P."/>
            <person name="Blackwell M."/>
            <person name="Grigoriev I.V."/>
            <person name="Jeffries T.W."/>
        </authorList>
    </citation>
    <scope>NUCLEOTIDE SEQUENCE [LARGE SCALE GENOMIC DNA]</scope>
    <source>
        <strain evidence="8">ATCC 18201 / CBS 1600 / BCRC 20928 / JCM 3617 / NBRC 0987 / NRRL Y-1542</strain>
    </source>
</reference>
<feature type="transmembrane region" description="Helical" evidence="5">
    <location>
        <begin position="199"/>
        <end position="221"/>
    </location>
</feature>
<feature type="transmembrane region" description="Helical" evidence="5">
    <location>
        <begin position="106"/>
        <end position="125"/>
    </location>
</feature>
<feature type="transmembrane region" description="Helical" evidence="5">
    <location>
        <begin position="137"/>
        <end position="154"/>
    </location>
</feature>
<dbReference type="InterPro" id="IPR005829">
    <property type="entry name" value="Sugar_transporter_CS"/>
</dbReference>
<dbReference type="RefSeq" id="XP_020072875.1">
    <property type="nucleotide sequence ID" value="XM_020213944.1"/>
</dbReference>
<keyword evidence="3 5" id="KW-1133">Transmembrane helix</keyword>
<dbReference type="STRING" id="983966.A0A1E4S8J7"/>
<feature type="transmembrane region" description="Helical" evidence="5">
    <location>
        <begin position="439"/>
        <end position="462"/>
    </location>
</feature>
<dbReference type="PROSITE" id="PS00216">
    <property type="entry name" value="SUGAR_TRANSPORT_1"/>
    <property type="match status" value="1"/>
</dbReference>
<dbReference type="Proteomes" id="UP000094389">
    <property type="component" value="Unassembled WGS sequence"/>
</dbReference>
<dbReference type="CDD" id="cd17323">
    <property type="entry name" value="MFS_Tpo1_MDR_like"/>
    <property type="match status" value="1"/>
</dbReference>
<sequence>MTSDSTDVDLERVYSIQPDEADLRTINSCASKSAQNNDVEESVDPYEVKFDGFDDIENTNATMSTWRKWFIVIIIATTSICVTMISSAWALASQNIMDAMDISREVSVLGISMYIWGLGFGPLFLSPISEFYGRKITFVFGLSLCTCFEFLTEFSPNYGGMLFGRFMSGFFGSCFLSIAGGTVTDIFKKHEIGVPMCIYSLAPFMGPSLGPLLSGFVNAHIHWRWTFHILTIFSGVMLMFVIFCLPETYVPILLVRKAKRIREKTGDDKYYAPLEKFRKHSLIVTCLQAPKRPLLLLLRDPMMAVLCSYTGLALGIVYLFFVAFPYIFRTVYGFGIWQQGLTFMGMLIGMIVGGSFAPYFQKVYNSRVHSHDGEDIPEFRFYPLMCGVIVVPMGLFIIAWTSYSDLHWIAPIIGSGVFGSGVALSFQGVFAYTGDAYRLYAASALAGNSLVRSTASGIFPLFGVQMMEGLGVHWGVSLLAFVAIAMIPAPFYFYRDGARLRARSPYAWNTD</sequence>
<dbReference type="Gene3D" id="1.20.1250.20">
    <property type="entry name" value="MFS general substrate transporter like domains"/>
    <property type="match status" value="1"/>
</dbReference>
<name>A0A1E4S8J7_CYBJN</name>
<dbReference type="PANTHER" id="PTHR23502:SF7">
    <property type="entry name" value="DRUG_PROTON ANTIPORTER YHK8-RELATED"/>
    <property type="match status" value="1"/>
</dbReference>
<dbReference type="FunFam" id="1.20.1250.20:FF:000082">
    <property type="entry name" value="MFS multidrug transporter, putative"/>
    <property type="match status" value="1"/>
</dbReference>
<gene>
    <name evidence="7" type="ORF">CYBJADRAFT_165233</name>
</gene>
<feature type="transmembrane region" description="Helical" evidence="5">
    <location>
        <begin position="69"/>
        <end position="91"/>
    </location>
</feature>
<dbReference type="GeneID" id="30988340"/>
<keyword evidence="2 5" id="KW-0812">Transmembrane</keyword>
<dbReference type="OrthoDB" id="9986881at2759"/>
<feature type="domain" description="Major facilitator superfamily (MFS) profile" evidence="6">
    <location>
        <begin position="71"/>
        <end position="500"/>
    </location>
</feature>
<dbReference type="AlphaFoldDB" id="A0A1E4S8J7"/>
<dbReference type="GO" id="GO:0022857">
    <property type="term" value="F:transmembrane transporter activity"/>
    <property type="evidence" value="ECO:0007669"/>
    <property type="project" value="InterPro"/>
</dbReference>
<dbReference type="Pfam" id="PF07690">
    <property type="entry name" value="MFS_1"/>
    <property type="match status" value="1"/>
</dbReference>
<accession>A0A1E4S8J7</accession>
<feature type="transmembrane region" description="Helical" evidence="5">
    <location>
        <begin position="302"/>
        <end position="328"/>
    </location>
</feature>
<feature type="transmembrane region" description="Helical" evidence="5">
    <location>
        <begin position="227"/>
        <end position="255"/>
    </location>
</feature>
<evidence type="ECO:0000256" key="4">
    <source>
        <dbReference type="ARBA" id="ARBA00023136"/>
    </source>
</evidence>
<protein>
    <submittedName>
        <fullName evidence="7">MFS general substrate transporter</fullName>
    </submittedName>
</protein>
<dbReference type="GO" id="GO:0140115">
    <property type="term" value="P:export across plasma membrane"/>
    <property type="evidence" value="ECO:0007669"/>
    <property type="project" value="UniProtKB-ARBA"/>
</dbReference>
<dbReference type="PROSITE" id="PS50850">
    <property type="entry name" value="MFS"/>
    <property type="match status" value="1"/>
</dbReference>
<evidence type="ECO:0000259" key="6">
    <source>
        <dbReference type="PROSITE" id="PS50850"/>
    </source>
</evidence>
<evidence type="ECO:0000256" key="1">
    <source>
        <dbReference type="ARBA" id="ARBA00004141"/>
    </source>
</evidence>
<feature type="transmembrane region" description="Helical" evidence="5">
    <location>
        <begin position="340"/>
        <end position="360"/>
    </location>
</feature>
<dbReference type="InterPro" id="IPR036259">
    <property type="entry name" value="MFS_trans_sf"/>
</dbReference>
<dbReference type="PANTHER" id="PTHR23502">
    <property type="entry name" value="MAJOR FACILITATOR SUPERFAMILY"/>
    <property type="match status" value="1"/>
</dbReference>